<dbReference type="EMBL" id="CP059434">
    <property type="protein sequence ID" value="QMS59894.1"/>
    <property type="molecule type" value="Genomic_DNA"/>
</dbReference>
<name>A0A974MV59_CAMFE</name>
<accession>A0A974MV59</accession>
<organism evidence="1 2">
    <name type="scientific">Campylobacter fetus</name>
    <dbReference type="NCBI Taxonomy" id="196"/>
    <lineage>
        <taxon>Bacteria</taxon>
        <taxon>Pseudomonadati</taxon>
        <taxon>Campylobacterota</taxon>
        <taxon>Epsilonproteobacteria</taxon>
        <taxon>Campylobacterales</taxon>
        <taxon>Campylobacteraceae</taxon>
        <taxon>Campylobacter</taxon>
    </lineage>
</organism>
<keyword evidence="1" id="KW-0614">Plasmid</keyword>
<gene>
    <name evidence="1" type="ORF">GZ989_011310</name>
</gene>
<geneLocation type="plasmid" evidence="2">
    <name>pcfviadri1362_p2</name>
</geneLocation>
<proteinExistence type="predicted"/>
<evidence type="ECO:0000313" key="2">
    <source>
        <dbReference type="Proteomes" id="UP000514628"/>
    </source>
</evidence>
<sequence>MTNENTQNTQTTQKLYVSAGSFTKDDGISRTVTGFGEMKPYVDDKGQTQDVNARAALKKISDIGNFLSATVGVKDKNKIGIDIKGTDEKGQETFMKANVWTDSGIGKSGQRYSFHKITIEVSPDKVNKETGEVLQPAQKLYATKSLKGGYSFDANNNNELIAKFNASIQKGAEFTLTPKKDSTLEKYPELANTISIIKEQKSSYVEIGFVTGKGATINSITPTNSGNEIGASQLQNSVTKAKAKKIKDVER</sequence>
<dbReference type="RefSeq" id="WP_065843558.1">
    <property type="nucleotide sequence ID" value="NZ_CP059434.1"/>
</dbReference>
<protein>
    <submittedName>
        <fullName evidence="1">Uncharacterized protein</fullName>
    </submittedName>
</protein>
<reference evidence="2" key="1">
    <citation type="submission" date="2020-07" db="EMBL/GenBank/DDBJ databases">
        <title>A comparison of fourteen fully characterised mammalian-associated Campylobacter fetus isolates suggests a mechanism by which bovine-adapted biotypes have evolved high genomic plasticity.</title>
        <authorList>
            <person name="Nadin-Davis S.A."/>
            <person name="Chmara J.T."/>
            <person name="Carillo C."/>
            <person name="Amoako K."/>
            <person name="Goji N."/>
            <person name="Duceppe M.-O."/>
            <person name="Devenish J."/>
        </authorList>
    </citation>
    <scope>NUCLEOTIDE SEQUENCE [LARGE SCALE GENOMIC DNA]</scope>
    <source>
        <strain evidence="2">CFViADRI1362</strain>
        <plasmid evidence="2">pcfviadri1362_p2</plasmid>
    </source>
</reference>
<dbReference type="Proteomes" id="UP000514628">
    <property type="component" value="Plasmid pCFViADRI1362_P2"/>
</dbReference>
<dbReference type="AlphaFoldDB" id="A0A974MV59"/>
<evidence type="ECO:0000313" key="1">
    <source>
        <dbReference type="EMBL" id="QMS59894.1"/>
    </source>
</evidence>